<reference evidence="1" key="1">
    <citation type="submission" date="2019-08" db="EMBL/GenBank/DDBJ databases">
        <authorList>
            <person name="Kucharzyk K."/>
            <person name="Murdoch R.W."/>
            <person name="Higgins S."/>
            <person name="Loffler F."/>
        </authorList>
    </citation>
    <scope>NUCLEOTIDE SEQUENCE</scope>
</reference>
<gene>
    <name evidence="1" type="ORF">SDC9_70949</name>
</gene>
<accession>A0A644Y8H3</accession>
<proteinExistence type="predicted"/>
<protein>
    <submittedName>
        <fullName evidence="1">Uncharacterized protein</fullName>
    </submittedName>
</protein>
<evidence type="ECO:0000313" key="1">
    <source>
        <dbReference type="EMBL" id="MPM24467.1"/>
    </source>
</evidence>
<comment type="caution">
    <text evidence="1">The sequence shown here is derived from an EMBL/GenBank/DDBJ whole genome shotgun (WGS) entry which is preliminary data.</text>
</comment>
<dbReference type="EMBL" id="VSSQ01004269">
    <property type="protein sequence ID" value="MPM24467.1"/>
    <property type="molecule type" value="Genomic_DNA"/>
</dbReference>
<organism evidence="1">
    <name type="scientific">bioreactor metagenome</name>
    <dbReference type="NCBI Taxonomy" id="1076179"/>
    <lineage>
        <taxon>unclassified sequences</taxon>
        <taxon>metagenomes</taxon>
        <taxon>ecological metagenomes</taxon>
    </lineage>
</organism>
<name>A0A644Y8H3_9ZZZZ</name>
<dbReference type="AlphaFoldDB" id="A0A644Y8H3"/>
<sequence length="219" mass="25473">MSGFSSTSLNRQIAVGILNHIIEKILECFTLMQQDCEQASVKIANNEICIRDYLFCNYLNNDAVMRAIGFDDFMFIPEVPENYVNNRPIGRADLQVFSTERFRHHERYFIIECKRVDGNLTLDREYIDEGIRRFVGESSKYTSFYKVNGMLGFVVREFDVDQNIERINQLLKSDYSDVHVQDYLHMGSTPHTYISSHGETAQERITLIHVFENCVSLLS</sequence>